<dbReference type="CDD" id="cd00156">
    <property type="entry name" value="REC"/>
    <property type="match status" value="1"/>
</dbReference>
<evidence type="ECO:0000259" key="9">
    <source>
        <dbReference type="PROSITE" id="PS50122"/>
    </source>
</evidence>
<dbReference type="PANTHER" id="PTHR42872">
    <property type="entry name" value="PROTEIN-GLUTAMATE METHYLESTERASE/PROTEIN-GLUTAMINE GLUTAMINASE"/>
    <property type="match status" value="1"/>
</dbReference>
<feature type="active site" evidence="6">
    <location>
        <position position="220"/>
    </location>
</feature>
<name>A0A1H0QJ35_SELRU</name>
<dbReference type="SUPFAM" id="SSF52172">
    <property type="entry name" value="CheY-like"/>
    <property type="match status" value="1"/>
</dbReference>
<comment type="caution">
    <text evidence="7">Lacks conserved residue(s) required for the propagation of feature annotation.</text>
</comment>
<dbReference type="Gene3D" id="3.40.50.2300">
    <property type="match status" value="1"/>
</dbReference>
<evidence type="ECO:0000256" key="3">
    <source>
        <dbReference type="ARBA" id="ARBA00022801"/>
    </source>
</evidence>
<reference evidence="10 11" key="1">
    <citation type="submission" date="2016-10" db="EMBL/GenBank/DDBJ databases">
        <authorList>
            <person name="de Groot N.N."/>
        </authorList>
    </citation>
    <scope>NUCLEOTIDE SEQUENCE [LARGE SCALE GENOMIC DNA]</scope>
    <source>
        <strain evidence="10 11">S137</strain>
    </source>
</reference>
<dbReference type="InterPro" id="IPR035909">
    <property type="entry name" value="CheB_C"/>
</dbReference>
<keyword evidence="1" id="KW-0963">Cytoplasm</keyword>
<evidence type="ECO:0000256" key="6">
    <source>
        <dbReference type="PROSITE-ProRule" id="PRU00050"/>
    </source>
</evidence>
<organism evidence="10 11">
    <name type="scientific">Selenomonas ruminantium</name>
    <dbReference type="NCBI Taxonomy" id="971"/>
    <lineage>
        <taxon>Bacteria</taxon>
        <taxon>Bacillati</taxon>
        <taxon>Bacillota</taxon>
        <taxon>Negativicutes</taxon>
        <taxon>Selenomonadales</taxon>
        <taxon>Selenomonadaceae</taxon>
        <taxon>Selenomonas</taxon>
    </lineage>
</organism>
<keyword evidence="2 6" id="KW-0145">Chemotaxis</keyword>
<feature type="domain" description="CheB-type methylesterase" evidence="9">
    <location>
        <begin position="181"/>
        <end position="372"/>
    </location>
</feature>
<dbReference type="PROSITE" id="PS50122">
    <property type="entry name" value="CHEB"/>
    <property type="match status" value="1"/>
</dbReference>
<dbReference type="PANTHER" id="PTHR42872:SF6">
    <property type="entry name" value="PROTEIN-GLUTAMATE METHYLESTERASE_PROTEIN-GLUTAMINE GLUTAMINASE"/>
    <property type="match status" value="1"/>
</dbReference>
<evidence type="ECO:0000313" key="11">
    <source>
        <dbReference type="Proteomes" id="UP000182412"/>
    </source>
</evidence>
<evidence type="ECO:0000256" key="7">
    <source>
        <dbReference type="PROSITE-ProRule" id="PRU00169"/>
    </source>
</evidence>
<dbReference type="InterPro" id="IPR011006">
    <property type="entry name" value="CheY-like_superfamily"/>
</dbReference>
<evidence type="ECO:0000259" key="8">
    <source>
        <dbReference type="PROSITE" id="PS50110"/>
    </source>
</evidence>
<evidence type="ECO:0000313" key="10">
    <source>
        <dbReference type="EMBL" id="SDP16678.1"/>
    </source>
</evidence>
<dbReference type="OrthoDB" id="9793421at2"/>
<comment type="catalytic activity">
    <reaction evidence="5">
        <text>[protein]-L-glutamate 5-O-methyl ester + H2O = L-glutamyl-[protein] + methanol + H(+)</text>
        <dbReference type="Rhea" id="RHEA:23236"/>
        <dbReference type="Rhea" id="RHEA-COMP:10208"/>
        <dbReference type="Rhea" id="RHEA-COMP:10311"/>
        <dbReference type="ChEBI" id="CHEBI:15377"/>
        <dbReference type="ChEBI" id="CHEBI:15378"/>
        <dbReference type="ChEBI" id="CHEBI:17790"/>
        <dbReference type="ChEBI" id="CHEBI:29973"/>
        <dbReference type="ChEBI" id="CHEBI:82795"/>
        <dbReference type="EC" id="3.1.1.61"/>
    </reaction>
</comment>
<proteinExistence type="predicted"/>
<sequence length="372" mass="39536">MRNLRVFAIDNSIMFQNTLVQELTKRLPSGSLVEHAGQPAEALDKMAVFKPDIIVLNFALGSLMVNQEKFLPLLAKKYSQVPIITYGILESGEKAAKILGAAHYLKKPSVGQPMEPFLNNLMRTLLVSQSKNGTAAVTPPGDIGGGAVVTREIWRASRPVQPPPPPKPAPSPIEPMINVPPNAAHIDLIAIGASTGGTEALSAIITKLEPPLPGIVIVQHIPPMFSKLFSERLNTESRLTVKEAVSGDVVLPNHVYIAPGAKHMTISRMGTRYMLECKPGPPVHSVCPSVDVLFDSVADVAGNHAMGIILTGIGKDGAAGLLKMRQLGSPTIGQDAASSTVYGMPKAAFEMGAVQQQLPLLSIPDAICKIAR</sequence>
<dbReference type="GO" id="GO:0008984">
    <property type="term" value="F:protein-glutamate methylesterase activity"/>
    <property type="evidence" value="ECO:0007669"/>
    <property type="project" value="UniProtKB-EC"/>
</dbReference>
<evidence type="ECO:0000256" key="1">
    <source>
        <dbReference type="ARBA" id="ARBA00022490"/>
    </source>
</evidence>
<evidence type="ECO:0000256" key="5">
    <source>
        <dbReference type="ARBA" id="ARBA00048267"/>
    </source>
</evidence>
<dbReference type="PROSITE" id="PS50110">
    <property type="entry name" value="RESPONSE_REGULATORY"/>
    <property type="match status" value="1"/>
</dbReference>
<dbReference type="Gene3D" id="3.40.50.180">
    <property type="entry name" value="Methylesterase CheB, C-terminal domain"/>
    <property type="match status" value="1"/>
</dbReference>
<keyword evidence="3 6" id="KW-0378">Hydrolase</keyword>
<dbReference type="AlphaFoldDB" id="A0A1H0QJ35"/>
<feature type="domain" description="Response regulatory" evidence="8">
    <location>
        <begin position="5"/>
        <end position="122"/>
    </location>
</feature>
<dbReference type="GO" id="GO:0006935">
    <property type="term" value="P:chemotaxis"/>
    <property type="evidence" value="ECO:0007669"/>
    <property type="project" value="UniProtKB-UniRule"/>
</dbReference>
<feature type="active site" evidence="6">
    <location>
        <position position="194"/>
    </location>
</feature>
<dbReference type="CDD" id="cd16432">
    <property type="entry name" value="CheB_Rec"/>
    <property type="match status" value="1"/>
</dbReference>
<protein>
    <recommendedName>
        <fullName evidence="4">protein-glutamate methylesterase</fullName>
        <ecNumber evidence="4">3.1.1.61</ecNumber>
    </recommendedName>
</protein>
<evidence type="ECO:0000256" key="2">
    <source>
        <dbReference type="ARBA" id="ARBA00022500"/>
    </source>
</evidence>
<dbReference type="RefSeq" id="WP_074571831.1">
    <property type="nucleotide sequence ID" value="NZ_FNJQ01000008.1"/>
</dbReference>
<evidence type="ECO:0000256" key="4">
    <source>
        <dbReference type="ARBA" id="ARBA00039140"/>
    </source>
</evidence>
<dbReference type="Pfam" id="PF01339">
    <property type="entry name" value="CheB_methylest"/>
    <property type="match status" value="1"/>
</dbReference>
<dbReference type="Proteomes" id="UP000182412">
    <property type="component" value="Unassembled WGS sequence"/>
</dbReference>
<dbReference type="InterPro" id="IPR001789">
    <property type="entry name" value="Sig_transdc_resp-reg_receiver"/>
</dbReference>
<dbReference type="InterPro" id="IPR008248">
    <property type="entry name" value="CheB-like"/>
</dbReference>
<dbReference type="PIRSF" id="PIRSF000876">
    <property type="entry name" value="RR_chemtxs_CheB"/>
    <property type="match status" value="1"/>
</dbReference>
<dbReference type="EMBL" id="FNJQ01000008">
    <property type="protein sequence ID" value="SDP16678.1"/>
    <property type="molecule type" value="Genomic_DNA"/>
</dbReference>
<dbReference type="GO" id="GO:0005737">
    <property type="term" value="C:cytoplasm"/>
    <property type="evidence" value="ECO:0007669"/>
    <property type="project" value="InterPro"/>
</dbReference>
<accession>A0A1H0QJ35</accession>
<dbReference type="InterPro" id="IPR000673">
    <property type="entry name" value="Sig_transdc_resp-reg_Me-estase"/>
</dbReference>
<feature type="active site" evidence="6">
    <location>
        <position position="316"/>
    </location>
</feature>
<dbReference type="EC" id="3.1.1.61" evidence="4"/>
<dbReference type="GO" id="GO:0000156">
    <property type="term" value="F:phosphorelay response regulator activity"/>
    <property type="evidence" value="ECO:0007669"/>
    <property type="project" value="InterPro"/>
</dbReference>
<gene>
    <name evidence="10" type="ORF">SAMN05216366_10810</name>
</gene>
<dbReference type="SUPFAM" id="SSF52738">
    <property type="entry name" value="Methylesterase CheB, C-terminal domain"/>
    <property type="match status" value="1"/>
</dbReference>